<organism evidence="4">
    <name type="scientific">Candidatus Tisiphia endosymbiont of Sergentomyia squamirostris</name>
    <dbReference type="NCBI Taxonomy" id="3113639"/>
    <lineage>
        <taxon>Bacteria</taxon>
        <taxon>Pseudomonadati</taxon>
        <taxon>Pseudomonadota</taxon>
        <taxon>Alphaproteobacteria</taxon>
        <taxon>Rickettsiales</taxon>
        <taxon>Rickettsiaceae</taxon>
        <taxon>Rickettsieae</taxon>
        <taxon>Candidatus Tisiphia</taxon>
    </lineage>
</organism>
<dbReference type="Gene3D" id="3.40.395.10">
    <property type="entry name" value="Adenoviral Proteinase, Chain A"/>
    <property type="match status" value="1"/>
</dbReference>
<dbReference type="InterPro" id="IPR054022">
    <property type="entry name" value="RickCE_N"/>
</dbReference>
<feature type="compositionally biased region" description="Polar residues" evidence="1">
    <location>
        <begin position="568"/>
        <end position="579"/>
    </location>
</feature>
<accession>A0AAT9GAF2</accession>
<dbReference type="AlphaFoldDB" id="A0AAT9GAF2"/>
<dbReference type="InterPro" id="IPR038765">
    <property type="entry name" value="Papain-like_cys_pep_sf"/>
</dbReference>
<feature type="domain" description="RickCE N-terminal" evidence="3">
    <location>
        <begin position="44"/>
        <end position="158"/>
    </location>
</feature>
<evidence type="ECO:0000256" key="1">
    <source>
        <dbReference type="SAM" id="MobiDB-lite"/>
    </source>
</evidence>
<evidence type="ECO:0000259" key="2">
    <source>
        <dbReference type="Pfam" id="PF22179"/>
    </source>
</evidence>
<feature type="region of interest" description="Disordered" evidence="1">
    <location>
        <begin position="568"/>
        <end position="598"/>
    </location>
</feature>
<dbReference type="SUPFAM" id="SSF54001">
    <property type="entry name" value="Cysteine proteinases"/>
    <property type="match status" value="1"/>
</dbReference>
<evidence type="ECO:0008006" key="5">
    <source>
        <dbReference type="Google" id="ProtNLM"/>
    </source>
</evidence>
<name>A0AAT9GAF2_9RICK</name>
<dbReference type="EMBL" id="AP029170">
    <property type="protein sequence ID" value="BFD46833.1"/>
    <property type="molecule type" value="Genomic_DNA"/>
</dbReference>
<sequence length="598" mass="67234">MAKTGKKENKVRLFNINGYVGQSTQQNIIVANSYLNIPTRELKYNIQNGKLNKDNIISEILYEVKQGETPILNIQYNSNMEKPIVDINDLAALKKSGIQTCFTFSNYNAYNQTLPYYNYWPPLLTQANHVFFTNDNDRDNAITHRHIEQKRTSYIPYIPVTNLVESEILKRPPNILVSGKLPNKERLTEIMLAAKELENTRVIVASNLASVDDVANIITTKFGINDQNQQLGIKLEVEEILKDKIGGAKKLEHYVSQLSQQFKKDLNITEINPVDIYFDLSDPLKLQNIAKQAKYVVTQGGSVENLTNGCIPLAQGHGKRADIVAEVKQRETVLGINSLTIKDMQENLNEYKQENAKRITNTLQQVADERGVLTRKNEVEHSLPEGSKLTKLDYLYDEDDIGNVLKASVNQTKVSIITHASIGEESLLKDTLYQAVHSDLIANNKEAVIIPLNTGHEHWVSLAITKDKEGAIVFTYNDPKGTDIDTRVDLVDMVKEVCPDAKIVDLHTEQQQNDKDCGAFVVDNLIKMAKGEAILTTEESKNIGSTLRQAHAKTIDLEQAKQKANTFRKSMNTYPSRPTTSPPAIRNNSRPRAVSPIR</sequence>
<dbReference type="Pfam" id="PF22179">
    <property type="entry name" value="RickCE_cat"/>
    <property type="match status" value="1"/>
</dbReference>
<evidence type="ECO:0000259" key="3">
    <source>
        <dbReference type="Pfam" id="PF22189"/>
    </source>
</evidence>
<proteinExistence type="predicted"/>
<evidence type="ECO:0000313" key="4">
    <source>
        <dbReference type="EMBL" id="BFD46833.1"/>
    </source>
</evidence>
<feature type="domain" description="RickCE-like catalytic" evidence="2">
    <location>
        <begin position="447"/>
        <end position="545"/>
    </location>
</feature>
<protein>
    <recommendedName>
        <fullName evidence="5">Ubiquitin-like protease family profile domain-containing protein</fullName>
    </recommendedName>
</protein>
<dbReference type="Pfam" id="PF22189">
    <property type="entry name" value="RickCE_N"/>
    <property type="match status" value="1"/>
</dbReference>
<dbReference type="InterPro" id="IPR054759">
    <property type="entry name" value="RickCE_cat"/>
</dbReference>
<gene>
    <name evidence="4" type="ORF">DMENIID0002_14790</name>
</gene>
<reference evidence="4" key="1">
    <citation type="submission" date="2024-01" db="EMBL/GenBank/DDBJ databases">
        <title>Sequencing the genomes of a sandfly, Sergentomyia squamirostris, and its two endosymbionts.</title>
        <authorList>
            <person name="Itokawa K."/>
            <person name="Sanjoba C."/>
        </authorList>
    </citation>
    <scope>NUCLEOTIDE SEQUENCE</scope>
    <source>
        <strain evidence="4">RiSSQ</strain>
    </source>
</reference>